<evidence type="ECO:0000256" key="2">
    <source>
        <dbReference type="ARBA" id="ARBA00022475"/>
    </source>
</evidence>
<dbReference type="CDD" id="cd06259">
    <property type="entry name" value="YdcF-like"/>
    <property type="match status" value="1"/>
</dbReference>
<dbReference type="PANTHER" id="PTHR30336:SF0">
    <property type="entry name" value="PROTEIN SANA"/>
    <property type="match status" value="1"/>
</dbReference>
<feature type="domain" description="DUF218" evidence="8">
    <location>
        <begin position="31"/>
        <end position="150"/>
    </location>
</feature>
<name>A0A369YLX0_9PAST</name>
<evidence type="ECO:0000256" key="3">
    <source>
        <dbReference type="ARBA" id="ARBA00022519"/>
    </source>
</evidence>
<evidence type="ECO:0000256" key="5">
    <source>
        <dbReference type="ARBA" id="ARBA00022989"/>
    </source>
</evidence>
<evidence type="ECO:0000313" key="10">
    <source>
        <dbReference type="Proteomes" id="UP000253872"/>
    </source>
</evidence>
<keyword evidence="5" id="KW-1133">Transmembrane helix</keyword>
<dbReference type="Pfam" id="PF02698">
    <property type="entry name" value="DUF218"/>
    <property type="match status" value="1"/>
</dbReference>
<comment type="function">
    <text evidence="7">Participates in the barrier function of the cell envelope.</text>
</comment>
<dbReference type="AlphaFoldDB" id="A0A369YLX0"/>
<keyword evidence="6" id="KW-0472">Membrane</keyword>
<protein>
    <recommendedName>
        <fullName evidence="8">DUF218 domain-containing protein</fullName>
    </recommendedName>
</protein>
<evidence type="ECO:0000256" key="7">
    <source>
        <dbReference type="ARBA" id="ARBA00037355"/>
    </source>
</evidence>
<dbReference type="InterPro" id="IPR003848">
    <property type="entry name" value="DUF218"/>
</dbReference>
<proteinExistence type="predicted"/>
<gene>
    <name evidence="9" type="ORF">DPV93_02290</name>
</gene>
<dbReference type="InterPro" id="IPR051599">
    <property type="entry name" value="Cell_Envelope_Assoc"/>
</dbReference>
<accession>A0A369YLX0</accession>
<keyword evidence="2" id="KW-1003">Cell membrane</keyword>
<dbReference type="EMBL" id="QEPN01000001">
    <property type="protein sequence ID" value="RDE74007.1"/>
    <property type="molecule type" value="Genomic_DNA"/>
</dbReference>
<dbReference type="STRING" id="1035839.GCA_000238795_01626"/>
<evidence type="ECO:0000256" key="4">
    <source>
        <dbReference type="ARBA" id="ARBA00022692"/>
    </source>
</evidence>
<keyword evidence="3" id="KW-0997">Cell inner membrane</keyword>
<evidence type="ECO:0000259" key="8">
    <source>
        <dbReference type="Pfam" id="PF02698"/>
    </source>
</evidence>
<reference evidence="9 10" key="1">
    <citation type="submission" date="2018-05" db="EMBL/GenBank/DDBJ databases">
        <title>Draft Genome Sequences for a Diverse set of 7 Haemophilus Species.</title>
        <authorList>
            <person name="Nichols M."/>
            <person name="Topaz N."/>
            <person name="Wang X."/>
            <person name="Wang X."/>
            <person name="Boxrud D."/>
        </authorList>
    </citation>
    <scope>NUCLEOTIDE SEQUENCE [LARGE SCALE GENOMIC DNA]</scope>
    <source>
        <strain evidence="9 10">C2002001239</strain>
    </source>
</reference>
<dbReference type="Proteomes" id="UP000253872">
    <property type="component" value="Unassembled WGS sequence"/>
</dbReference>
<comment type="subcellular location">
    <subcellularLocation>
        <location evidence="1">Cell inner membrane</location>
        <topology evidence="1">Single-pass membrane protein</topology>
    </subcellularLocation>
</comment>
<comment type="caution">
    <text evidence="9">The sequence shown here is derived from an EMBL/GenBank/DDBJ whole genome shotgun (WGS) entry which is preliminary data.</text>
</comment>
<dbReference type="PANTHER" id="PTHR30336">
    <property type="entry name" value="INNER MEMBRANE PROTEIN, PROBABLE PERMEASE"/>
    <property type="match status" value="1"/>
</dbReference>
<keyword evidence="4" id="KW-0812">Transmembrane</keyword>
<evidence type="ECO:0000313" key="9">
    <source>
        <dbReference type="EMBL" id="RDE74007.1"/>
    </source>
</evidence>
<organism evidence="9 10">
    <name type="scientific">Haemophilus sputorum</name>
    <dbReference type="NCBI Taxonomy" id="1078480"/>
    <lineage>
        <taxon>Bacteria</taxon>
        <taxon>Pseudomonadati</taxon>
        <taxon>Pseudomonadota</taxon>
        <taxon>Gammaproteobacteria</taxon>
        <taxon>Pasteurellales</taxon>
        <taxon>Pasteurellaceae</taxon>
        <taxon>Haemophilus</taxon>
    </lineage>
</organism>
<evidence type="ECO:0000256" key="6">
    <source>
        <dbReference type="ARBA" id="ARBA00023136"/>
    </source>
</evidence>
<evidence type="ECO:0000256" key="1">
    <source>
        <dbReference type="ARBA" id="ARBA00004377"/>
    </source>
</evidence>
<dbReference type="GO" id="GO:0005886">
    <property type="term" value="C:plasma membrane"/>
    <property type="evidence" value="ECO:0007669"/>
    <property type="project" value="UniProtKB-SubCell"/>
</dbReference>
<sequence>MLLLADFLTGYIVRDKIYTDIKALPNYENALVLGTAKYYAKGTPNLYYKYRLETALELYKKGKVKKLLLSGDNKTPYYNEPKTMSLDLRRMGVQNVDLSQDFAGYRTLDSVVRAAEVYHLQPFVIITQEFHCERALFIAKTHNIDAVCFAAKYPEGHIKVRLREILARIGMIWDYVSGVKPETLEKVGEAILPENPSTKLSESK</sequence>